<sequence length="618" mass="69184">MAQHNLSTDKIDELIRNTMEQAPELLQDIFVLEGANENFAALKTDSGKVAYLVHAIAFELYNADKSINASKMTHGPNDLRFHIMRVQPYFSGNSCDISLLELGQFEDLYYATCAKLKELSSGVDLLLTNGFKNPQDTYFTYKTANLARLGPINITDFRNCLAIHETFLYSQELKGLLESGIKKMTIRERKYDAQKASSTQDGIVPDYCMFTKFGFPMPVPSPRTASDEEFDSDEEPMGLDDDEEGDVNNIPYFHPGIWGKHEARIRNQQRYRKNKQIWLKDIKGLQDMTNMSCGMIFGMLAEKYRPIVGVSIDRQGTPEAPQLTPCTESFDPVPAYISPYNLEERAKKLNNPDGPEKPCICDPDCLCAPLCASDTTQNCLCEDNALFARVTEGMDIDDLDVPDLVRCKRQASESGGSRTASVATMGEASANVNAEDTASEDAKSDAACWLKSHFTMDRISELITQERHYQYMRETEANTSSTNTMSLFDDLANAGTIESNASIEGTYDEDFYLHSSDPFVPPVRMSSLAYQELLRQPFSKMCPHPPKRISLAERFFGSTSEAQKNTPKDKKTKNPSSGNPSKVSKQITKRSLADVGFLNLKNALRRDSQPHGGFSNKY</sequence>
<feature type="region of interest" description="Disordered" evidence="1">
    <location>
        <begin position="558"/>
        <end position="588"/>
    </location>
</feature>
<dbReference type="EMBL" id="JBEFKJ010000001">
    <property type="protein sequence ID" value="KAL2048446.1"/>
    <property type="molecule type" value="Genomic_DNA"/>
</dbReference>
<evidence type="ECO:0000313" key="3">
    <source>
        <dbReference type="Proteomes" id="UP001590950"/>
    </source>
</evidence>
<comment type="caution">
    <text evidence="2">The sequence shown here is derived from an EMBL/GenBank/DDBJ whole genome shotgun (WGS) entry which is preliminary data.</text>
</comment>
<dbReference type="Proteomes" id="UP001590950">
    <property type="component" value="Unassembled WGS sequence"/>
</dbReference>
<accession>A0ABR4ASA6</accession>
<reference evidence="2 3" key="1">
    <citation type="submission" date="2024-09" db="EMBL/GenBank/DDBJ databases">
        <title>Rethinking Asexuality: The Enigmatic Case of Functional Sexual Genes in Lepraria (Stereocaulaceae).</title>
        <authorList>
            <person name="Doellman M."/>
            <person name="Sun Y."/>
            <person name="Barcenas-Pena A."/>
            <person name="Lumbsch H.T."/>
            <person name="Grewe F."/>
        </authorList>
    </citation>
    <scope>NUCLEOTIDE SEQUENCE [LARGE SCALE GENOMIC DNA]</scope>
    <source>
        <strain evidence="2 3">Mercado 3170</strain>
    </source>
</reference>
<proteinExistence type="predicted"/>
<feature type="compositionally biased region" description="Acidic residues" evidence="1">
    <location>
        <begin position="227"/>
        <end position="245"/>
    </location>
</feature>
<feature type="region of interest" description="Disordered" evidence="1">
    <location>
        <begin position="221"/>
        <end position="245"/>
    </location>
</feature>
<evidence type="ECO:0000256" key="1">
    <source>
        <dbReference type="SAM" id="MobiDB-lite"/>
    </source>
</evidence>
<organism evidence="2 3">
    <name type="scientific">Stereocaulon virgatum</name>
    <dbReference type="NCBI Taxonomy" id="373712"/>
    <lineage>
        <taxon>Eukaryota</taxon>
        <taxon>Fungi</taxon>
        <taxon>Dikarya</taxon>
        <taxon>Ascomycota</taxon>
        <taxon>Pezizomycotina</taxon>
        <taxon>Lecanoromycetes</taxon>
        <taxon>OSLEUM clade</taxon>
        <taxon>Lecanoromycetidae</taxon>
        <taxon>Lecanorales</taxon>
        <taxon>Lecanorineae</taxon>
        <taxon>Stereocaulaceae</taxon>
        <taxon>Stereocaulon</taxon>
    </lineage>
</organism>
<keyword evidence="3" id="KW-1185">Reference proteome</keyword>
<protein>
    <submittedName>
        <fullName evidence="2">Uncharacterized protein</fullName>
    </submittedName>
</protein>
<name>A0ABR4ASA6_9LECA</name>
<gene>
    <name evidence="2" type="ORF">N7G274_000358</name>
</gene>
<evidence type="ECO:0000313" key="2">
    <source>
        <dbReference type="EMBL" id="KAL2048446.1"/>
    </source>
</evidence>